<evidence type="ECO:0000313" key="3">
    <source>
        <dbReference type="Proteomes" id="UP000252100"/>
    </source>
</evidence>
<keyword evidence="1" id="KW-0732">Signal</keyword>
<dbReference type="Proteomes" id="UP000252100">
    <property type="component" value="Chromosome"/>
</dbReference>
<dbReference type="KEGG" id="rue:DT065_02210"/>
<evidence type="ECO:0000256" key="1">
    <source>
        <dbReference type="SAM" id="SignalP"/>
    </source>
</evidence>
<feature type="signal peptide" evidence="1">
    <location>
        <begin position="1"/>
        <end position="25"/>
    </location>
</feature>
<organism evidence="2 3">
    <name type="scientific">Salicibibacter kimchii</name>
    <dbReference type="NCBI Taxonomy" id="2099786"/>
    <lineage>
        <taxon>Bacteria</taxon>
        <taxon>Bacillati</taxon>
        <taxon>Bacillota</taxon>
        <taxon>Bacilli</taxon>
        <taxon>Bacillales</taxon>
        <taxon>Bacillaceae</taxon>
        <taxon>Salicibibacter</taxon>
    </lineage>
</organism>
<keyword evidence="3" id="KW-1185">Reference proteome</keyword>
<protein>
    <submittedName>
        <fullName evidence="2">Uncharacterized protein</fullName>
    </submittedName>
</protein>
<dbReference type="EMBL" id="CP031092">
    <property type="protein sequence ID" value="AXF54944.1"/>
    <property type="molecule type" value="Genomic_DNA"/>
</dbReference>
<reference evidence="2 3" key="1">
    <citation type="journal article" date="2018" name="J. Microbiol.">
        <title>Salicibibacter kimchii gen. nov., sp. nov., a moderately halophilic and alkalitolerant bacterium in the family Bacillaceae, isolated from kimchi.</title>
        <authorList>
            <person name="Jang J.Y."/>
            <person name="Oh Y.J."/>
            <person name="Lim S.K."/>
            <person name="Park H.K."/>
            <person name="Lee C."/>
            <person name="Kim J.Y."/>
            <person name="Lee M.A."/>
            <person name="Choi H.J."/>
        </authorList>
    </citation>
    <scope>NUCLEOTIDE SEQUENCE [LARGE SCALE GENOMIC DNA]</scope>
    <source>
        <strain evidence="2 3">NKC1-1</strain>
    </source>
</reference>
<accession>A0A345BVG3</accession>
<evidence type="ECO:0000313" key="2">
    <source>
        <dbReference type="EMBL" id="AXF54944.1"/>
    </source>
</evidence>
<gene>
    <name evidence="2" type="ORF">DT065_02210</name>
</gene>
<dbReference type="PROSITE" id="PS51257">
    <property type="entry name" value="PROKAR_LIPOPROTEIN"/>
    <property type="match status" value="1"/>
</dbReference>
<sequence length="183" mass="20620">MRLMKGSLVIILLMLAISSCGSENAEDLDDDLARMEYVSNPGVEHNELYRRDLHEATSNYDEIKAYSDHYSAFLEQFHEELQSLYAYVDETDASGTQASVGRLSGLVDDITDKPTPPEFYDLRDVTLGSLLEMNAVDKNISECTDGSTEACDLTRSYTENLTEYLRTMEYTHQAKLDDFGLVS</sequence>
<dbReference type="RefSeq" id="WP_114370469.1">
    <property type="nucleotide sequence ID" value="NZ_CP031092.1"/>
</dbReference>
<proteinExistence type="predicted"/>
<name>A0A345BVG3_9BACI</name>
<feature type="chain" id="PRO_5016558485" evidence="1">
    <location>
        <begin position="26"/>
        <end position="183"/>
    </location>
</feature>
<dbReference type="AlphaFoldDB" id="A0A345BVG3"/>
<dbReference type="OrthoDB" id="2963626at2"/>